<dbReference type="Proteomes" id="UP000324222">
    <property type="component" value="Unassembled WGS sequence"/>
</dbReference>
<dbReference type="AlphaFoldDB" id="A0A5B7CYF0"/>
<evidence type="ECO:0000313" key="2">
    <source>
        <dbReference type="Proteomes" id="UP000324222"/>
    </source>
</evidence>
<evidence type="ECO:0000313" key="1">
    <source>
        <dbReference type="EMBL" id="MPC14762.1"/>
    </source>
</evidence>
<keyword evidence="2" id="KW-1185">Reference proteome</keyword>
<protein>
    <submittedName>
        <fullName evidence="1">Uncharacterized protein</fullName>
    </submittedName>
</protein>
<dbReference type="EMBL" id="VSRR010000377">
    <property type="protein sequence ID" value="MPC14762.1"/>
    <property type="molecule type" value="Genomic_DNA"/>
</dbReference>
<organism evidence="1 2">
    <name type="scientific">Portunus trituberculatus</name>
    <name type="common">Swimming crab</name>
    <name type="synonym">Neptunus trituberculatus</name>
    <dbReference type="NCBI Taxonomy" id="210409"/>
    <lineage>
        <taxon>Eukaryota</taxon>
        <taxon>Metazoa</taxon>
        <taxon>Ecdysozoa</taxon>
        <taxon>Arthropoda</taxon>
        <taxon>Crustacea</taxon>
        <taxon>Multicrustacea</taxon>
        <taxon>Malacostraca</taxon>
        <taxon>Eumalacostraca</taxon>
        <taxon>Eucarida</taxon>
        <taxon>Decapoda</taxon>
        <taxon>Pleocyemata</taxon>
        <taxon>Brachyura</taxon>
        <taxon>Eubrachyura</taxon>
        <taxon>Portunoidea</taxon>
        <taxon>Portunidae</taxon>
        <taxon>Portuninae</taxon>
        <taxon>Portunus</taxon>
    </lineage>
</organism>
<gene>
    <name evidence="1" type="ORF">E2C01_007535</name>
</gene>
<reference evidence="1 2" key="1">
    <citation type="submission" date="2019-05" db="EMBL/GenBank/DDBJ databases">
        <title>Another draft genome of Portunus trituberculatus and its Hox gene families provides insights of decapod evolution.</title>
        <authorList>
            <person name="Jeong J.-H."/>
            <person name="Song I."/>
            <person name="Kim S."/>
            <person name="Choi T."/>
            <person name="Kim D."/>
            <person name="Ryu S."/>
            <person name="Kim W."/>
        </authorList>
    </citation>
    <scope>NUCLEOTIDE SEQUENCE [LARGE SCALE GENOMIC DNA]</scope>
    <source>
        <tissue evidence="1">Muscle</tissue>
    </source>
</reference>
<accession>A0A5B7CYF0</accession>
<name>A0A5B7CYF0_PORTR</name>
<proteinExistence type="predicted"/>
<sequence>MVVSEVKGNYAAGGESRFTAYRLASSLIKELSEVNRKTVAHFRTPQGHYIPQQKTSVCVGALVVET</sequence>
<comment type="caution">
    <text evidence="1">The sequence shown here is derived from an EMBL/GenBank/DDBJ whole genome shotgun (WGS) entry which is preliminary data.</text>
</comment>